<dbReference type="OrthoDB" id="428159at2759"/>
<evidence type="ECO:0000256" key="3">
    <source>
        <dbReference type="ARBA" id="ARBA00023055"/>
    </source>
</evidence>
<keyword evidence="8" id="KW-1185">Reference proteome</keyword>
<dbReference type="InterPro" id="IPR026847">
    <property type="entry name" value="VPS13"/>
</dbReference>
<dbReference type="GO" id="GO:0006869">
    <property type="term" value="P:lipid transport"/>
    <property type="evidence" value="ECO:0007669"/>
    <property type="project" value="UniProtKB-KW"/>
</dbReference>
<dbReference type="GO" id="GO:0045053">
    <property type="term" value="P:protein retention in Golgi apparatus"/>
    <property type="evidence" value="ECO:0007669"/>
    <property type="project" value="TreeGrafter"/>
</dbReference>
<dbReference type="InterPro" id="IPR009543">
    <property type="entry name" value="VPS13_VAB"/>
</dbReference>
<feature type="region of interest" description="Disordered" evidence="4">
    <location>
        <begin position="777"/>
        <end position="797"/>
    </location>
</feature>
<gene>
    <name evidence="7" type="ORF">ACHHYP_03322</name>
</gene>
<evidence type="ECO:0000256" key="2">
    <source>
        <dbReference type="ARBA" id="ARBA00022448"/>
    </source>
</evidence>
<evidence type="ECO:0000313" key="8">
    <source>
        <dbReference type="Proteomes" id="UP000243579"/>
    </source>
</evidence>
<accession>A0A1V9Z455</accession>
<comment type="similarity">
    <text evidence="1">Belongs to the VPS13 family.</text>
</comment>
<dbReference type="Pfam" id="PF12624">
    <property type="entry name" value="VPS13_N"/>
    <property type="match status" value="1"/>
</dbReference>
<dbReference type="GO" id="GO:0006623">
    <property type="term" value="P:protein targeting to vacuole"/>
    <property type="evidence" value="ECO:0007669"/>
    <property type="project" value="TreeGrafter"/>
</dbReference>
<evidence type="ECO:0000259" key="5">
    <source>
        <dbReference type="Pfam" id="PF12624"/>
    </source>
</evidence>
<proteinExistence type="inferred from homology"/>
<sequence>MAKAVISSILQSQLGKYVDGLAPESLQVGLWSGELLLTNLKLKPLALAELNLPIKVLQGTIGKVHVIVPWNQLGSASVQITLEGIYGVAVPNTELPSQEEVLLGIRNRLERAELLRQHALQTSSTTSTDSKDDDSTFLTRLTTRIIDNLQITIKDLHIRYEDLVSNPAVPFTCGLFFERFSLETTDEAGRKIFVDNTAGTKKGFTHKVAQVQKLALYWDQLNPADSMQRQEAAFDTAMRRVIYATEAFAQTDKRWLLVPPCTVRVRLTKNESRVYSKAAPKFAVHAVAQGLSFALSREQYDDMLFMHKAFLSRRAVEAHFWEHRHRPFLPLKQYPVVWWDYATRFVVATSTAGKGVSRFRWSVMKKMARDRKMYVTLYKQAQLAKTPALLPEQVAYVQRMEDSFPMELVLRLREVAEAQFAAQKKAAAVAPAASSWYGYFFGEAPAADSTPNDVLSAAGKADLKRAYEETVALAEAALPADCYLVTVDVALENGQVALYGYGNAPLLSSGLTGAVGIQAKPDQSWTAQLRLDRLDVRNHRVSPTCESHHFCLLKHGASADDVPFALGVAMPTPATLQVRLSAEPLQLVLDPVFVLQLYDFFCGSVARRQLDDVWAFATSSVQAYVFAEQEEADMLAAVSAMEAITYDVIIDMKAPVILVPEDATSDASAVVVFDFGRLKLTDVAPAVAHARAWQLELSAMQVLLHAADGFAPAAPGVALVPRFSMTTRIDSHFREVADQPLLNVSASLPALTVALSETSLLLLGRMHAAINAQCATAAPRRQADDDNDATTPARATTPAKALGENHIVAASWTIETIDVDLADSFHVRLRGTSFGYDLFGTQSSVVAELRELVVEDRAHEPTSPYFYLAKTPETAAHLIRVSLVASSRPDRAADTVITAAFEQLDVQWNPASIAQLYALYAGYAANLAGVAPAPLAHQSSSLAPPATSPDIPALRLSATLAQVSVALNKDGLDRQLATVSMACAALEMMVRGDDAYEVSGSLGNFVVIDHSVAKLALYDPFVGLDPAQTAVTDALLRFRYEAAPLALPQLDAHLQAVRIVYVHQQLLELVDYLLQGVLGLLVNATLQNATQRLLQEAPAGVQLHVAIAQPRVVVPMAPLDADHLFFSAVALELSHSPASHCAVVDGAVNVAETGFPADVKRVELDQVELFSVRDGRCEALLEMPLQLDIAIKDIVSTTLRADGVLLPRFTVDCAMPTLNLKLAKYQYIMLVRVLQENLGAAALVVAPSVATTGHRPTVAYDYARTDLEMVTIALGFSMAAFSCTLEQTELALSATALQVALHLLPDVRPRLVVGLSNFGAAHEGRPWLACEGHTGVSYEWDEPTRWCGLDVQVANVAGTVLPRALVALATFVHLDAAMLQSPAALVPEPAPAYEFHITLHASKVGLSFPSDVRDLSQPLLTIESDFDIVFDSFPPARAAPTPQRLVVQASQFETYLRHTNRQGCATSFVQIMEPTAVRLTYQVFSEAQEKLEVAVSAVQVFVSYEDTQLALAVLRAMQADAAAAAAPELQASVMQLNLVKETQRHMTWDVQSMTLTLINDCNGCDMGLLQLRLPTCRLFVNAATTLESSTVTGGGDLSFEATYYNPEARAWQPLCAEWKLNATVMATLGHVKSDAHLNSMQWTVSADPLNLTVTHGLLEALTSAAETRAGGHPDLAAPCTLVNESGLPLRFWWSAHADDVREITHGARASLHYVHVQGRGSGVTRTYSTHKREQGTVCLDLVGLGCQPLQGIVAEQLGVHGHTLVELSGGSSNFRVTCTSELVGGHIVLTISSHVRIHSHVSEKVQLLVYDPSWNQPMDIGIVAPGDSVALPVMYSLGSEIRLRCLGPDWSFSSPIPLDMSSAALTVSCTHPNQVAYFSVSFENGHVHLHDPLTIENKCPVPIAFQARDGSHGSARGCSLAMGAAAGVWWAQQQPLFLLEVPGCDPTAWLPLKRDSLKPFSLVVRRRLDRQPMTLLVALRENAAKALTLTLFADVWLINRTGVLLAFGNENEEESYSPPPDAQCVIDGAPMTMYSSAATPAMLRVRLETGNSQWSPYVKADPRRLDWQEECLGVVSNGRLHEFGVAADYATRHFGVLTTLVTLTPRYLLVNRSPWTIVLLEEDGALPAGLNHVDHMVPAGESYALYWMQGSRRRLRASVVDCPGTSCWSEPFGINELRTMELLVPNDVSCPILQVVVKQGGLSQSTFVIDMVNLDLDPPPVVATPSWDLVTLDVKVASVTMTLLDTSKEVDLFTGPVLEEVARFKIYDIRFDVFKDRANATSNLRIGSMTLHDLLPQSKYPLVLSPSRSSSGVDFIVVSYKDKAHPKYHVIEALRVQVQNVTLQTSMSFVNRINALVTETLAHVASPRSLDLRAYFAGVGDDLASLTGRKWFFETLSIRPIHATVSFVKDARTGDNANFWLAHLKLKIKDASLVLDGYTLQNALATQESVIEALSRFYVGSVKSQALGLLESIQVIPLVTGVVTGGVSTLVSTLWGKADAALASSTFRKESLSNGAIVAKHARAMAAATSPAQLQTVLHHLVFDWDANHTGLEARACMALGLVNNSSQAVVVQAALRDGAELRMLPPGRQMLAPGVGDWHSDRSLLLFAWGYTPTLLTTGDVAMNVQSNAFTLTLSKTFTRLQANPGYTATFTLQESQSWWAKHMVVVSDDLPSGPAAPPGDDGGYEVLFTGDTLGIVARQLDHNTVVVRECCRFANGQPSPALACGLIADGDTILSVNGLPVRTTNGFKAAIVNTARPIVVRFARKPADNDDAYSLFG</sequence>
<name>A0A1V9Z455_ACHHY</name>
<feature type="domain" description="Chorein N-terminal" evidence="5">
    <location>
        <begin position="4"/>
        <end position="425"/>
    </location>
</feature>
<dbReference type="PANTHER" id="PTHR16166">
    <property type="entry name" value="VACUOLAR PROTEIN SORTING-ASSOCIATED PROTEIN VPS13"/>
    <property type="match status" value="1"/>
</dbReference>
<keyword evidence="2" id="KW-0813">Transport</keyword>
<reference evidence="7 8" key="1">
    <citation type="journal article" date="2014" name="Genome Biol. Evol.">
        <title>The secreted proteins of Achlya hypogyna and Thraustotheca clavata identify the ancestral oomycete secretome and reveal gene acquisitions by horizontal gene transfer.</title>
        <authorList>
            <person name="Misner I."/>
            <person name="Blouin N."/>
            <person name="Leonard G."/>
            <person name="Richards T.A."/>
            <person name="Lane C.E."/>
        </authorList>
    </citation>
    <scope>NUCLEOTIDE SEQUENCE [LARGE SCALE GENOMIC DNA]</scope>
    <source>
        <strain evidence="7 8">ATCC 48635</strain>
    </source>
</reference>
<evidence type="ECO:0000256" key="4">
    <source>
        <dbReference type="SAM" id="MobiDB-lite"/>
    </source>
</evidence>
<dbReference type="Proteomes" id="UP000243579">
    <property type="component" value="Unassembled WGS sequence"/>
</dbReference>
<evidence type="ECO:0000256" key="1">
    <source>
        <dbReference type="ARBA" id="ARBA00006545"/>
    </source>
</evidence>
<feature type="domain" description="Vacuolar protein sorting-associated protein 13 VPS13 adaptor binding" evidence="6">
    <location>
        <begin position="1724"/>
        <end position="2211"/>
    </location>
</feature>
<comment type="caution">
    <text evidence="7">The sequence shown here is derived from an EMBL/GenBank/DDBJ whole genome shotgun (WGS) entry which is preliminary data.</text>
</comment>
<evidence type="ECO:0000313" key="7">
    <source>
        <dbReference type="EMBL" id="OQR92697.1"/>
    </source>
</evidence>
<dbReference type="InterPro" id="IPR026854">
    <property type="entry name" value="VPS13_N"/>
</dbReference>
<dbReference type="Pfam" id="PF25036">
    <property type="entry name" value="VPS13_VAB"/>
    <property type="match status" value="1"/>
</dbReference>
<evidence type="ECO:0000259" key="6">
    <source>
        <dbReference type="Pfam" id="PF25036"/>
    </source>
</evidence>
<protein>
    <submittedName>
        <fullName evidence="7">Vacuolar protein sorting-associated protein</fullName>
    </submittedName>
</protein>
<dbReference type="EMBL" id="JNBR01000446">
    <property type="protein sequence ID" value="OQR92697.1"/>
    <property type="molecule type" value="Genomic_DNA"/>
</dbReference>
<keyword evidence="3" id="KW-0445">Lipid transport</keyword>
<dbReference type="PANTHER" id="PTHR16166:SF93">
    <property type="entry name" value="INTERMEMBRANE LIPID TRANSFER PROTEIN VPS13"/>
    <property type="match status" value="1"/>
</dbReference>
<organism evidence="7 8">
    <name type="scientific">Achlya hypogyna</name>
    <name type="common">Oomycete</name>
    <name type="synonym">Protoachlya hypogyna</name>
    <dbReference type="NCBI Taxonomy" id="1202772"/>
    <lineage>
        <taxon>Eukaryota</taxon>
        <taxon>Sar</taxon>
        <taxon>Stramenopiles</taxon>
        <taxon>Oomycota</taxon>
        <taxon>Saprolegniomycetes</taxon>
        <taxon>Saprolegniales</taxon>
        <taxon>Achlyaceae</taxon>
        <taxon>Achlya</taxon>
    </lineage>
</organism>